<proteinExistence type="predicted"/>
<gene>
    <name evidence="2" type="ORF">KC01_LOCUS1774</name>
</gene>
<name>A0AAV2J1U0_KNICA</name>
<organism evidence="2 3">
    <name type="scientific">Knipowitschia caucasica</name>
    <name type="common">Caucasian dwarf goby</name>
    <name type="synonym">Pomatoschistus caucasicus</name>
    <dbReference type="NCBI Taxonomy" id="637954"/>
    <lineage>
        <taxon>Eukaryota</taxon>
        <taxon>Metazoa</taxon>
        <taxon>Chordata</taxon>
        <taxon>Craniata</taxon>
        <taxon>Vertebrata</taxon>
        <taxon>Euteleostomi</taxon>
        <taxon>Actinopterygii</taxon>
        <taxon>Neopterygii</taxon>
        <taxon>Teleostei</taxon>
        <taxon>Neoteleostei</taxon>
        <taxon>Acanthomorphata</taxon>
        <taxon>Gobiaria</taxon>
        <taxon>Gobiiformes</taxon>
        <taxon>Gobioidei</taxon>
        <taxon>Gobiidae</taxon>
        <taxon>Gobiinae</taxon>
        <taxon>Knipowitschia</taxon>
    </lineage>
</organism>
<accession>A0AAV2J1U0</accession>
<feature type="region of interest" description="Disordered" evidence="1">
    <location>
        <begin position="32"/>
        <end position="54"/>
    </location>
</feature>
<evidence type="ECO:0000313" key="3">
    <source>
        <dbReference type="Proteomes" id="UP001497482"/>
    </source>
</evidence>
<dbReference type="AlphaFoldDB" id="A0AAV2J1U0"/>
<dbReference type="EMBL" id="OZ035823">
    <property type="protein sequence ID" value="CAL1569319.1"/>
    <property type="molecule type" value="Genomic_DNA"/>
</dbReference>
<evidence type="ECO:0000256" key="1">
    <source>
        <dbReference type="SAM" id="MobiDB-lite"/>
    </source>
</evidence>
<reference evidence="2 3" key="1">
    <citation type="submission" date="2024-04" db="EMBL/GenBank/DDBJ databases">
        <authorList>
            <person name="Waldvogel A.-M."/>
            <person name="Schoenle A."/>
        </authorList>
    </citation>
    <scope>NUCLEOTIDE SEQUENCE [LARGE SCALE GENOMIC DNA]</scope>
</reference>
<keyword evidence="3" id="KW-1185">Reference proteome</keyword>
<sequence length="69" mass="7609">MSHRPRPTADSDSDSEDPRHILKCYRSPFTPSRVPGLVPAERPRPLPMSPLPNLLAHCPGVSRRGCTGH</sequence>
<evidence type="ECO:0000313" key="2">
    <source>
        <dbReference type="EMBL" id="CAL1569319.1"/>
    </source>
</evidence>
<protein>
    <submittedName>
        <fullName evidence="2">Uncharacterized protein</fullName>
    </submittedName>
</protein>
<dbReference type="Proteomes" id="UP001497482">
    <property type="component" value="Chromosome 1"/>
</dbReference>
<feature type="region of interest" description="Disordered" evidence="1">
    <location>
        <begin position="1"/>
        <end position="20"/>
    </location>
</feature>